<feature type="transmembrane region" description="Helical" evidence="4">
    <location>
        <begin position="148"/>
        <end position="171"/>
    </location>
</feature>
<dbReference type="PANTHER" id="PTHR24421:SF62">
    <property type="entry name" value="SENSORY TRANSDUCTION HISTIDINE KINASE"/>
    <property type="match status" value="1"/>
</dbReference>
<feature type="transmembrane region" description="Helical" evidence="4">
    <location>
        <begin position="83"/>
        <end position="101"/>
    </location>
</feature>
<feature type="domain" description="Signal transduction histidine kinase subgroup 3 dimerisation and phosphoacceptor" evidence="6">
    <location>
        <begin position="207"/>
        <end position="271"/>
    </location>
</feature>
<dbReference type="Pfam" id="PF02518">
    <property type="entry name" value="HATPase_c"/>
    <property type="match status" value="1"/>
</dbReference>
<dbReference type="GO" id="GO:0016020">
    <property type="term" value="C:membrane"/>
    <property type="evidence" value="ECO:0007669"/>
    <property type="project" value="InterPro"/>
</dbReference>
<comment type="caution">
    <text evidence="7">The sequence shown here is derived from an EMBL/GenBank/DDBJ whole genome shotgun (WGS) entry which is preliminary data.</text>
</comment>
<keyword evidence="4" id="KW-1133">Transmembrane helix</keyword>
<dbReference type="STRING" id="223184.AS25_06250"/>
<dbReference type="AlphaFoldDB" id="A0A0B0DGT5"/>
<evidence type="ECO:0000313" key="7">
    <source>
        <dbReference type="EMBL" id="KHE74434.1"/>
    </source>
</evidence>
<dbReference type="EMBL" id="JROM01000021">
    <property type="protein sequence ID" value="KHE74434.1"/>
    <property type="molecule type" value="Genomic_DNA"/>
</dbReference>
<name>A0A0B0DGT5_9MICC</name>
<dbReference type="PANTHER" id="PTHR24421">
    <property type="entry name" value="NITRATE/NITRITE SENSOR PROTEIN NARX-RELATED"/>
    <property type="match status" value="1"/>
</dbReference>
<keyword evidence="4" id="KW-0472">Membrane</keyword>
<evidence type="ECO:0000256" key="1">
    <source>
        <dbReference type="ARBA" id="ARBA00022679"/>
    </source>
</evidence>
<accession>A0A0B0DGT5</accession>
<feature type="domain" description="Histidine kinase/HSP90-like ATPase" evidence="5">
    <location>
        <begin position="323"/>
        <end position="413"/>
    </location>
</feature>
<dbReference type="RefSeq" id="WP_035963551.1">
    <property type="nucleotide sequence ID" value="NZ_JAQDQD010000002.1"/>
</dbReference>
<evidence type="ECO:0000256" key="2">
    <source>
        <dbReference type="ARBA" id="ARBA00022777"/>
    </source>
</evidence>
<evidence type="ECO:0000256" key="3">
    <source>
        <dbReference type="ARBA" id="ARBA00023012"/>
    </source>
</evidence>
<dbReference type="eggNOG" id="COG4585">
    <property type="taxonomic scope" value="Bacteria"/>
</dbReference>
<dbReference type="Proteomes" id="UP000030664">
    <property type="component" value="Unassembled WGS sequence"/>
</dbReference>
<evidence type="ECO:0000259" key="6">
    <source>
        <dbReference type="Pfam" id="PF07730"/>
    </source>
</evidence>
<feature type="transmembrane region" description="Helical" evidence="4">
    <location>
        <begin position="113"/>
        <end position="142"/>
    </location>
</feature>
<evidence type="ECO:0000256" key="4">
    <source>
        <dbReference type="SAM" id="Phobius"/>
    </source>
</evidence>
<gene>
    <name evidence="7" type="ORF">AS25_06250</name>
</gene>
<protein>
    <submittedName>
        <fullName evidence="7">Histidine kinase</fullName>
    </submittedName>
</protein>
<sequence length="427" mass="45084">MREDLSTPAVLSALRVTLHVSFAALLVLAAVRAVLRLSRAPGGGAMIAVVLGLSVLLAAVYLAGTLVENRVARGRVSRESLRWGPVWLGLIAALWAALALLSPDFSWVAFPLFFLCPMVLPTAAALVAIVVLTGVVVLSQYLHAAPGAFTAGMALGPAIGAIVALLVSFGYRALYEDTRRHVRAIRDLESTRAELARQERAAGTMAERDRLSREIHDTLAQGLTSIVLVSRAAQRSLERAELDAARAQLATIEDTAAADLAEARRFVRDLAAPAPGDSLPAVLAEVCHRTREAARAMGAPLTCEFTVEGTVPELSAPQRTLFVRAAQSTLANVTSHARASRAVVTLAGWDDAVTLDVVDDGAGFRPRSAADDARDDSFGLAHLRRRAHELGAVLTVESEPGAGTAVNLRLPLPAPEATRPLANGDTP</sequence>
<proteinExistence type="predicted"/>
<dbReference type="PIRSF" id="PIRSF037434">
    <property type="entry name" value="STHK_ChrS"/>
    <property type="match status" value="1"/>
</dbReference>
<dbReference type="GO" id="GO:0000155">
    <property type="term" value="F:phosphorelay sensor kinase activity"/>
    <property type="evidence" value="ECO:0007669"/>
    <property type="project" value="InterPro"/>
</dbReference>
<feature type="transmembrane region" description="Helical" evidence="4">
    <location>
        <begin position="12"/>
        <end position="31"/>
    </location>
</feature>
<organism evidence="7 8">
    <name type="scientific">Kocuria marina</name>
    <dbReference type="NCBI Taxonomy" id="223184"/>
    <lineage>
        <taxon>Bacteria</taxon>
        <taxon>Bacillati</taxon>
        <taxon>Actinomycetota</taxon>
        <taxon>Actinomycetes</taxon>
        <taxon>Micrococcales</taxon>
        <taxon>Micrococcaceae</taxon>
        <taxon>Kocuria</taxon>
    </lineage>
</organism>
<keyword evidence="1" id="KW-0808">Transferase</keyword>
<dbReference type="Gene3D" id="1.20.5.1930">
    <property type="match status" value="1"/>
</dbReference>
<evidence type="ECO:0000313" key="8">
    <source>
        <dbReference type="Proteomes" id="UP000030664"/>
    </source>
</evidence>
<dbReference type="InterPro" id="IPR003594">
    <property type="entry name" value="HATPase_dom"/>
</dbReference>
<keyword evidence="4" id="KW-0812">Transmembrane</keyword>
<dbReference type="InterPro" id="IPR017205">
    <property type="entry name" value="Sig_transdc_His_kinase_ChrS"/>
</dbReference>
<keyword evidence="3" id="KW-0902">Two-component regulatory system</keyword>
<dbReference type="Pfam" id="PF07730">
    <property type="entry name" value="HisKA_3"/>
    <property type="match status" value="1"/>
</dbReference>
<dbReference type="CDD" id="cd16917">
    <property type="entry name" value="HATPase_UhpB-NarQ-NarX-like"/>
    <property type="match status" value="1"/>
</dbReference>
<keyword evidence="2 7" id="KW-0418">Kinase</keyword>
<dbReference type="Gene3D" id="3.30.565.10">
    <property type="entry name" value="Histidine kinase-like ATPase, C-terminal domain"/>
    <property type="match status" value="1"/>
</dbReference>
<dbReference type="SUPFAM" id="SSF55874">
    <property type="entry name" value="ATPase domain of HSP90 chaperone/DNA topoisomerase II/histidine kinase"/>
    <property type="match status" value="1"/>
</dbReference>
<dbReference type="GO" id="GO:0046983">
    <property type="term" value="F:protein dimerization activity"/>
    <property type="evidence" value="ECO:0007669"/>
    <property type="project" value="InterPro"/>
</dbReference>
<dbReference type="InterPro" id="IPR011712">
    <property type="entry name" value="Sig_transdc_His_kin_sub3_dim/P"/>
</dbReference>
<dbReference type="InterPro" id="IPR050482">
    <property type="entry name" value="Sensor_HK_TwoCompSys"/>
</dbReference>
<feature type="transmembrane region" description="Helical" evidence="4">
    <location>
        <begin position="43"/>
        <end position="63"/>
    </location>
</feature>
<dbReference type="InterPro" id="IPR036890">
    <property type="entry name" value="HATPase_C_sf"/>
</dbReference>
<reference evidence="7 8" key="1">
    <citation type="submission" date="2014-09" db="EMBL/GenBank/DDBJ databases">
        <title>High-quality draft genome sequence of Kocuria marina SO9-6, an actinobacterium isolated from a copper mine.</title>
        <authorList>
            <person name="Castro D.B."/>
            <person name="Pereira L.B."/>
            <person name="Silva M.V."/>
            <person name="Silva B.P."/>
            <person name="Zanardi B.R."/>
            <person name="Carlos C."/>
            <person name="Belgini D.R."/>
            <person name="Limache E.G."/>
            <person name="Lacerda G.V."/>
            <person name="Nery M.B."/>
            <person name="Gomes M.B."/>
            <person name="Souza S."/>
            <person name="Silva T.M."/>
            <person name="Rodrigues V.D."/>
            <person name="Paulino L.C."/>
            <person name="Vicentini R."/>
            <person name="Ferraz L.F."/>
            <person name="Ottoboni L.M."/>
        </authorList>
    </citation>
    <scope>NUCLEOTIDE SEQUENCE [LARGE SCALE GENOMIC DNA]</scope>
    <source>
        <strain evidence="7 8">SO9-6</strain>
    </source>
</reference>
<evidence type="ECO:0000259" key="5">
    <source>
        <dbReference type="Pfam" id="PF02518"/>
    </source>
</evidence>